<evidence type="ECO:0000313" key="2">
    <source>
        <dbReference type="Proteomes" id="UP000029647"/>
    </source>
</evidence>
<gene>
    <name evidence="1" type="ORF">JCM19275_2190</name>
</gene>
<accession>A0A090WIP2</accession>
<sequence length="37" mass="4326">MSLTSRSAFVIRFRESRKKITIPIENRIIKIINPIAI</sequence>
<name>A0A090WIP2_NONUL</name>
<organism evidence="1 2">
    <name type="scientific">Nonlabens ulvanivorans</name>
    <name type="common">Persicivirga ulvanivorans</name>
    <dbReference type="NCBI Taxonomy" id="906888"/>
    <lineage>
        <taxon>Bacteria</taxon>
        <taxon>Pseudomonadati</taxon>
        <taxon>Bacteroidota</taxon>
        <taxon>Flavobacteriia</taxon>
        <taxon>Flavobacteriales</taxon>
        <taxon>Flavobacteriaceae</taxon>
        <taxon>Nonlabens</taxon>
    </lineage>
</organism>
<reference evidence="1 2" key="1">
    <citation type="journal article" date="2014" name="Genome Announc.">
        <title>Draft Genome Sequences of Marine Flavobacterium Nonlabens Strains NR17, NR24, NR27, NR32, NR33, and Ara13.</title>
        <authorList>
            <person name="Nakanishi M."/>
            <person name="Meirelles P."/>
            <person name="Suzuki R."/>
            <person name="Takatani N."/>
            <person name="Mino S."/>
            <person name="Suda W."/>
            <person name="Oshima K."/>
            <person name="Hattori M."/>
            <person name="Ohkuma M."/>
            <person name="Hosokawa M."/>
            <person name="Miyashita K."/>
            <person name="Thompson F.L."/>
            <person name="Niwa A."/>
            <person name="Sawabe T."/>
            <person name="Sawabe T."/>
        </authorList>
    </citation>
    <scope>NUCLEOTIDE SEQUENCE [LARGE SCALE GENOMIC DNA]</scope>
    <source>
        <strain evidence="2">JCM19275</strain>
    </source>
</reference>
<protein>
    <submittedName>
        <fullName evidence="1">Uncharacterized protein</fullName>
    </submittedName>
</protein>
<dbReference type="EMBL" id="BBNT01000008">
    <property type="protein sequence ID" value="GAL76058.1"/>
    <property type="molecule type" value="Genomic_DNA"/>
</dbReference>
<dbReference type="AlphaFoldDB" id="A0A090WIP2"/>
<comment type="caution">
    <text evidence="1">The sequence shown here is derived from an EMBL/GenBank/DDBJ whole genome shotgun (WGS) entry which is preliminary data.</text>
</comment>
<evidence type="ECO:0000313" key="1">
    <source>
        <dbReference type="EMBL" id="GAL76058.1"/>
    </source>
</evidence>
<proteinExistence type="predicted"/>
<dbReference type="Proteomes" id="UP000029647">
    <property type="component" value="Unassembled WGS sequence"/>
</dbReference>